<dbReference type="PANTHER" id="PTHR10578:SF85">
    <property type="entry name" value="L-LACTATE DEHYDROGENASE"/>
    <property type="match status" value="1"/>
</dbReference>
<dbReference type="GO" id="GO:0005886">
    <property type="term" value="C:plasma membrane"/>
    <property type="evidence" value="ECO:0007669"/>
    <property type="project" value="TreeGrafter"/>
</dbReference>
<keyword evidence="2 4" id="KW-0560">Oxidoreductase</keyword>
<dbReference type="InterPro" id="IPR037396">
    <property type="entry name" value="FMN_HAD"/>
</dbReference>
<proteinExistence type="predicted"/>
<sequence>MKGQIKILADSGIRNGLDVVRAIALGADCAMIGRAYIYALAAAGEAGVKHLLELLEKEMRVAMTLTSVARVADITGDLLVREA</sequence>
<name>A0A645FD30_9ZZZZ</name>
<evidence type="ECO:0000313" key="4">
    <source>
        <dbReference type="EMBL" id="MPN12251.1"/>
    </source>
</evidence>
<dbReference type="InterPro" id="IPR013785">
    <property type="entry name" value="Aldolase_TIM"/>
</dbReference>
<dbReference type="AlphaFoldDB" id="A0A645FD30"/>
<dbReference type="InterPro" id="IPR000262">
    <property type="entry name" value="FMN-dep_DH"/>
</dbReference>
<comment type="caution">
    <text evidence="4">The sequence shown here is derived from an EMBL/GenBank/DDBJ whole genome shotgun (WGS) entry which is preliminary data.</text>
</comment>
<reference evidence="4" key="1">
    <citation type="submission" date="2019-08" db="EMBL/GenBank/DDBJ databases">
        <authorList>
            <person name="Kucharzyk K."/>
            <person name="Murdoch R.W."/>
            <person name="Higgins S."/>
            <person name="Loffler F."/>
        </authorList>
    </citation>
    <scope>NUCLEOTIDE SEQUENCE</scope>
</reference>
<dbReference type="GO" id="GO:0004459">
    <property type="term" value="F:L-lactate dehydrogenase (NAD+) activity"/>
    <property type="evidence" value="ECO:0007669"/>
    <property type="project" value="TreeGrafter"/>
</dbReference>
<dbReference type="GO" id="GO:0009060">
    <property type="term" value="P:aerobic respiration"/>
    <property type="evidence" value="ECO:0007669"/>
    <property type="project" value="TreeGrafter"/>
</dbReference>
<dbReference type="Gene3D" id="3.20.20.70">
    <property type="entry name" value="Aldolase class I"/>
    <property type="match status" value="1"/>
</dbReference>
<dbReference type="EC" id="1.1.-.-" evidence="4"/>
<dbReference type="PANTHER" id="PTHR10578">
    <property type="entry name" value="S -2-HYDROXY-ACID OXIDASE-RELATED"/>
    <property type="match status" value="1"/>
</dbReference>
<protein>
    <submittedName>
        <fullName evidence="4">L-lactate dehydrogenase</fullName>
        <ecNumber evidence="4">1.1.-.-</ecNumber>
    </submittedName>
</protein>
<evidence type="ECO:0000256" key="1">
    <source>
        <dbReference type="ARBA" id="ARBA00001917"/>
    </source>
</evidence>
<organism evidence="4">
    <name type="scientific">bioreactor metagenome</name>
    <dbReference type="NCBI Taxonomy" id="1076179"/>
    <lineage>
        <taxon>unclassified sequences</taxon>
        <taxon>metagenomes</taxon>
        <taxon>ecological metagenomes</taxon>
    </lineage>
</organism>
<comment type="cofactor">
    <cofactor evidence="1">
        <name>FMN</name>
        <dbReference type="ChEBI" id="CHEBI:58210"/>
    </cofactor>
</comment>
<dbReference type="Pfam" id="PF01070">
    <property type="entry name" value="FMN_dh"/>
    <property type="match status" value="1"/>
</dbReference>
<feature type="domain" description="FMN hydroxy acid dehydrogenase" evidence="3">
    <location>
        <begin position="1"/>
        <end position="83"/>
    </location>
</feature>
<gene>
    <name evidence="4" type="primary">lldD_11</name>
    <name evidence="4" type="ORF">SDC9_159565</name>
</gene>
<evidence type="ECO:0000256" key="2">
    <source>
        <dbReference type="ARBA" id="ARBA00023002"/>
    </source>
</evidence>
<dbReference type="PROSITE" id="PS51349">
    <property type="entry name" value="FMN_HYDROXY_ACID_DH_2"/>
    <property type="match status" value="1"/>
</dbReference>
<accession>A0A645FD30</accession>
<dbReference type="SUPFAM" id="SSF51395">
    <property type="entry name" value="FMN-linked oxidoreductases"/>
    <property type="match status" value="1"/>
</dbReference>
<evidence type="ECO:0000259" key="3">
    <source>
        <dbReference type="PROSITE" id="PS51349"/>
    </source>
</evidence>
<dbReference type="EMBL" id="VSSQ01058560">
    <property type="protein sequence ID" value="MPN12251.1"/>
    <property type="molecule type" value="Genomic_DNA"/>
</dbReference>